<evidence type="ECO:0000313" key="2">
    <source>
        <dbReference type="Proteomes" id="UP000789702"/>
    </source>
</evidence>
<gene>
    <name evidence="1" type="ORF">DHETER_LOCUS9631</name>
</gene>
<feature type="non-terminal residue" evidence="1">
    <location>
        <position position="1"/>
    </location>
</feature>
<reference evidence="1" key="1">
    <citation type="submission" date="2021-06" db="EMBL/GenBank/DDBJ databases">
        <authorList>
            <person name="Kallberg Y."/>
            <person name="Tangrot J."/>
            <person name="Rosling A."/>
        </authorList>
    </citation>
    <scope>NUCLEOTIDE SEQUENCE</scope>
    <source>
        <strain evidence="1">IL203A</strain>
    </source>
</reference>
<proteinExistence type="predicted"/>
<sequence length="437" mass="51881">FDKTVHVDNFYIEMNEIIHENFEKYTNVDDIFNATCDYLNELVSMVKPKKLIFIAVDGVAPRAKMNEQRSRRLFAISSGFDPNYITPGTKFMVDFSNHLKEFIHNKIQNDEIWKIAKFVYSGPDVPGEGEQKIIKYIRNSESKSDCIYGRDSDLILMGLLHYKSNLRILSSNKIFLHSINKNSRIYEIRLLGTLRRKIKEEFFELWESKPLPFEFNIESIIKDFILLVLFMGSDFMPMLPNINNKKLDIISTYKEMLKECGGYIFNDDRSLNKRRLENDELLKWKKKYYLDQDQKILITSYIEGLQWVHSYYEGSLKSYRWFYPGHHSPLISDLEDLEIIEIKSFKDEDYYKPFEQLMFVLPIRSKKLLPVAYQNLMNDPRIEVFYSTDKNDNLPFIDEKILLSVLKSAENNLTNEEKQRNEFGNVLLFEYDELNKK</sequence>
<protein>
    <submittedName>
        <fullName evidence="1">14412_t:CDS:1</fullName>
    </submittedName>
</protein>
<comment type="caution">
    <text evidence="1">The sequence shown here is derived from an EMBL/GenBank/DDBJ whole genome shotgun (WGS) entry which is preliminary data.</text>
</comment>
<evidence type="ECO:0000313" key="1">
    <source>
        <dbReference type="EMBL" id="CAG8658284.1"/>
    </source>
</evidence>
<dbReference type="Proteomes" id="UP000789702">
    <property type="component" value="Unassembled WGS sequence"/>
</dbReference>
<name>A0ACA9NJ61_9GLOM</name>
<organism evidence="1 2">
    <name type="scientific">Dentiscutata heterogama</name>
    <dbReference type="NCBI Taxonomy" id="1316150"/>
    <lineage>
        <taxon>Eukaryota</taxon>
        <taxon>Fungi</taxon>
        <taxon>Fungi incertae sedis</taxon>
        <taxon>Mucoromycota</taxon>
        <taxon>Glomeromycotina</taxon>
        <taxon>Glomeromycetes</taxon>
        <taxon>Diversisporales</taxon>
        <taxon>Gigasporaceae</taxon>
        <taxon>Dentiscutata</taxon>
    </lineage>
</organism>
<feature type="non-terminal residue" evidence="1">
    <location>
        <position position="437"/>
    </location>
</feature>
<dbReference type="EMBL" id="CAJVPU010017234">
    <property type="protein sequence ID" value="CAG8658284.1"/>
    <property type="molecule type" value="Genomic_DNA"/>
</dbReference>
<keyword evidence="2" id="KW-1185">Reference proteome</keyword>
<accession>A0ACA9NJ61</accession>